<dbReference type="GO" id="GO:0016757">
    <property type="term" value="F:glycosyltransferase activity"/>
    <property type="evidence" value="ECO:0007669"/>
    <property type="project" value="InterPro"/>
</dbReference>
<evidence type="ECO:0000256" key="1">
    <source>
        <dbReference type="ARBA" id="ARBA00010271"/>
    </source>
</evidence>
<dbReference type="Proteomes" id="UP000037460">
    <property type="component" value="Unassembled WGS sequence"/>
</dbReference>
<dbReference type="PANTHER" id="PTHR11062">
    <property type="entry name" value="EXOSTOSIN HEPARAN SULFATE GLYCOSYLTRANSFERASE -RELATED"/>
    <property type="match status" value="1"/>
</dbReference>
<dbReference type="InterPro" id="IPR004263">
    <property type="entry name" value="Exostosin"/>
</dbReference>
<evidence type="ECO:0000313" key="4">
    <source>
        <dbReference type="Proteomes" id="UP000037460"/>
    </source>
</evidence>
<dbReference type="OrthoDB" id="1924787at2759"/>
<proteinExistence type="inferred from homology"/>
<evidence type="ECO:0000259" key="2">
    <source>
        <dbReference type="Pfam" id="PF03016"/>
    </source>
</evidence>
<keyword evidence="3" id="KW-0808">Transferase</keyword>
<dbReference type="Pfam" id="PF03016">
    <property type="entry name" value="Exostosin_GT47"/>
    <property type="match status" value="1"/>
</dbReference>
<keyword evidence="4" id="KW-1185">Reference proteome</keyword>
<evidence type="ECO:0000313" key="3">
    <source>
        <dbReference type="EMBL" id="KOO26816.1"/>
    </source>
</evidence>
<accession>A0A0M0JJP0</accession>
<organism evidence="3 4">
    <name type="scientific">Chrysochromulina tobinii</name>
    <dbReference type="NCBI Taxonomy" id="1460289"/>
    <lineage>
        <taxon>Eukaryota</taxon>
        <taxon>Haptista</taxon>
        <taxon>Haptophyta</taxon>
        <taxon>Prymnesiophyceae</taxon>
        <taxon>Prymnesiales</taxon>
        <taxon>Chrysochromulinaceae</taxon>
        <taxon>Chrysochromulina</taxon>
    </lineage>
</organism>
<sequence>MGGLERHPLRTLDVNEAELHVIGALPFASYVLANVTGDVQAHEHRMSMLAMALSKLRLFSRRKKPFLLLYCACMIKEMGDPLMHTLGRGNLIVASCDPLFARDFLKFPQAFSHAYRRGVTIPFYPHSLAYDDGGGGHGRALHSARSGLMFHGGLGRYDHGLRDTMLELLERVRLAGNVRVDTQTGEMTRGSNRSGYNQNSYARTARSYRAASMCMVPAGDVPSSRRLFDVMSAGCVPVLVRSYYRMSVDYHSFTTSLPFPLSIDWRAASLWLGPITRGKIRGQCMREQEGWLHQWHSQSTADLETTRRNARAVFRAYLDVDRNPEGVVLGLLREIEHRLKSCDLTMSRPDSPYANNNSVDDPTLCPYNDGASICNEIKCPGFWSNWGSSPG</sequence>
<dbReference type="InterPro" id="IPR040911">
    <property type="entry name" value="Exostosin_GT47"/>
</dbReference>
<name>A0A0M0JJP0_9EUKA</name>
<gene>
    <name evidence="3" type="ORF">Ctob_007417</name>
</gene>
<dbReference type="EMBL" id="JWZX01002797">
    <property type="protein sequence ID" value="KOO26816.1"/>
    <property type="molecule type" value="Genomic_DNA"/>
</dbReference>
<dbReference type="AlphaFoldDB" id="A0A0M0JJP0"/>
<comment type="caution">
    <text evidence="3">The sequence shown here is derived from an EMBL/GenBank/DDBJ whole genome shotgun (WGS) entry which is preliminary data.</text>
</comment>
<feature type="domain" description="Exostosin GT47" evidence="2">
    <location>
        <begin position="148"/>
        <end position="270"/>
    </location>
</feature>
<reference evidence="4" key="1">
    <citation type="journal article" date="2015" name="PLoS Genet.">
        <title>Genome Sequence and Transcriptome Analyses of Chrysochromulina tobin: Metabolic Tools for Enhanced Algal Fitness in the Prominent Order Prymnesiales (Haptophyceae).</title>
        <authorList>
            <person name="Hovde B.T."/>
            <person name="Deodato C.R."/>
            <person name="Hunsperger H.M."/>
            <person name="Ryken S.A."/>
            <person name="Yost W."/>
            <person name="Jha R.K."/>
            <person name="Patterson J."/>
            <person name="Monnat R.J. Jr."/>
            <person name="Barlow S.B."/>
            <person name="Starkenburg S.R."/>
            <person name="Cattolico R.A."/>
        </authorList>
    </citation>
    <scope>NUCLEOTIDE SEQUENCE</scope>
    <source>
        <strain evidence="4">CCMP291</strain>
    </source>
</reference>
<comment type="similarity">
    <text evidence="1">Belongs to the glycosyltransferase 47 family.</text>
</comment>
<protein>
    <submittedName>
        <fullName evidence="3">Arabinosyltransferase</fullName>
    </submittedName>
</protein>